<dbReference type="Pfam" id="PF00501">
    <property type="entry name" value="AMP-binding"/>
    <property type="match status" value="1"/>
</dbReference>
<dbReference type="PANTHER" id="PTHR45527">
    <property type="entry name" value="NONRIBOSOMAL PEPTIDE SYNTHETASE"/>
    <property type="match status" value="1"/>
</dbReference>
<evidence type="ECO:0000313" key="2">
    <source>
        <dbReference type="EMBL" id="EUA33346.1"/>
    </source>
</evidence>
<dbReference type="GO" id="GO:0005829">
    <property type="term" value="C:cytosol"/>
    <property type="evidence" value="ECO:0007669"/>
    <property type="project" value="TreeGrafter"/>
</dbReference>
<dbReference type="EMBL" id="JAOB01000047">
    <property type="protein sequence ID" value="EUA33346.1"/>
    <property type="molecule type" value="Genomic_DNA"/>
</dbReference>
<feature type="domain" description="AMP-dependent synthetase/ligase" evidence="1">
    <location>
        <begin position="2"/>
        <end position="64"/>
    </location>
</feature>
<comment type="caution">
    <text evidence="2">The sequence shown here is derived from an EMBL/GenBank/DDBJ whole genome shotgun (WGS) entry which is preliminary data.</text>
</comment>
<dbReference type="Gene3D" id="3.40.50.12780">
    <property type="entry name" value="N-terminal domain of ligase-like"/>
    <property type="match status" value="1"/>
</dbReference>
<reference evidence="2" key="1">
    <citation type="submission" date="2014-01" db="EMBL/GenBank/DDBJ databases">
        <authorList>
            <person name="Brown-Elliot B."/>
            <person name="Wallace R."/>
            <person name="Lenaerts A."/>
            <person name="Ordway D."/>
            <person name="DeGroote M.A."/>
            <person name="Parker T."/>
            <person name="Sizemore C."/>
            <person name="Tallon L.J."/>
            <person name="Sadzewicz L.K."/>
            <person name="Sengamalay N."/>
            <person name="Fraser C.M."/>
            <person name="Hine E."/>
            <person name="Shefchek K.A."/>
            <person name="Das S.P."/>
            <person name="Tettelin H."/>
        </authorList>
    </citation>
    <scope>NUCLEOTIDE SEQUENCE [LARGE SCALE GENOMIC DNA]</scope>
    <source>
        <strain evidence="2">4042</strain>
    </source>
</reference>
<dbReference type="AlphaFoldDB" id="X8AQF0"/>
<organism evidence="2">
    <name type="scientific">Mycobacterium xenopi 4042</name>
    <dbReference type="NCBI Taxonomy" id="1299334"/>
    <lineage>
        <taxon>Bacteria</taxon>
        <taxon>Bacillati</taxon>
        <taxon>Actinomycetota</taxon>
        <taxon>Actinomycetes</taxon>
        <taxon>Mycobacteriales</taxon>
        <taxon>Mycobacteriaceae</taxon>
        <taxon>Mycobacterium</taxon>
    </lineage>
</organism>
<dbReference type="SUPFAM" id="SSF56801">
    <property type="entry name" value="Acetyl-CoA synthetase-like"/>
    <property type="match status" value="1"/>
</dbReference>
<dbReference type="InterPro" id="IPR000873">
    <property type="entry name" value="AMP-dep_synth/lig_dom"/>
</dbReference>
<protein>
    <submittedName>
        <fullName evidence="2">AMP-binding enzyme family protein</fullName>
    </submittedName>
</protein>
<dbReference type="GO" id="GO:0031177">
    <property type="term" value="F:phosphopantetheine binding"/>
    <property type="evidence" value="ECO:0007669"/>
    <property type="project" value="TreeGrafter"/>
</dbReference>
<name>X8AQF0_MYCXE</name>
<proteinExistence type="predicted"/>
<dbReference type="PATRIC" id="fig|1299334.3.peg.5131"/>
<sequence>MKPDAVAVVYEGRQYSYNEINQQANRVAHWLIEQGIGTEDRVAVLLDKSPELVITALGVLKAGRCTCLSIPPIPTTGSRSSSATRTPKLCCANQSRACRNTRRKTPPAWFGPCIPTTPPT</sequence>
<dbReference type="PANTHER" id="PTHR45527:SF1">
    <property type="entry name" value="FATTY ACID SYNTHASE"/>
    <property type="match status" value="1"/>
</dbReference>
<dbReference type="InterPro" id="IPR042099">
    <property type="entry name" value="ANL_N_sf"/>
</dbReference>
<dbReference type="GO" id="GO:0043041">
    <property type="term" value="P:amino acid activation for nonribosomal peptide biosynthetic process"/>
    <property type="evidence" value="ECO:0007669"/>
    <property type="project" value="TreeGrafter"/>
</dbReference>
<dbReference type="GO" id="GO:0044550">
    <property type="term" value="P:secondary metabolite biosynthetic process"/>
    <property type="evidence" value="ECO:0007669"/>
    <property type="project" value="TreeGrafter"/>
</dbReference>
<gene>
    <name evidence="2" type="ORF">I553_7756</name>
</gene>
<accession>X8AQF0</accession>
<evidence type="ECO:0000259" key="1">
    <source>
        <dbReference type="Pfam" id="PF00501"/>
    </source>
</evidence>